<dbReference type="Pfam" id="PF08239">
    <property type="entry name" value="SH3_3"/>
    <property type="match status" value="1"/>
</dbReference>
<feature type="compositionally biased region" description="Low complexity" evidence="1">
    <location>
        <begin position="119"/>
        <end position="131"/>
    </location>
</feature>
<feature type="compositionally biased region" description="Low complexity" evidence="1">
    <location>
        <begin position="81"/>
        <end position="99"/>
    </location>
</feature>
<organism evidence="4 5">
    <name type="scientific">Azospirillum rugosum</name>
    <dbReference type="NCBI Taxonomy" id="416170"/>
    <lineage>
        <taxon>Bacteria</taxon>
        <taxon>Pseudomonadati</taxon>
        <taxon>Pseudomonadota</taxon>
        <taxon>Alphaproteobacteria</taxon>
        <taxon>Rhodospirillales</taxon>
        <taxon>Azospirillaceae</taxon>
        <taxon>Azospirillum</taxon>
    </lineage>
</organism>
<feature type="region of interest" description="Disordered" evidence="1">
    <location>
        <begin position="81"/>
        <end position="135"/>
    </location>
</feature>
<sequence>MRFRPIPLPVPALFAGLVLAATAAQAESPATPDRFTPRPPPTAVLPALTPRAAPGKDAPQPHQALRPLPVVSSPLAPLLESFSAPGESPAAPVASAPEVGRPEPTPAAPLPGRKPERVAQAAPAKPSASASFKGYAKASREDRGCALPDDLPETRRAPALSVGAIARVRADANLRVAPFCDAKVKDVLEDGETVTVTGVHGAWVEVSRRGRVLGYVGAALLAAAKTR</sequence>
<feature type="domain" description="SH3b" evidence="3">
    <location>
        <begin position="171"/>
        <end position="221"/>
    </location>
</feature>
<evidence type="ECO:0000313" key="4">
    <source>
        <dbReference type="EMBL" id="MBP2292328.1"/>
    </source>
</evidence>
<reference evidence="4 5" key="1">
    <citation type="submission" date="2021-03" db="EMBL/GenBank/DDBJ databases">
        <title>Genomic Encyclopedia of Type Strains, Phase III (KMG-III): the genomes of soil and plant-associated and newly described type strains.</title>
        <authorList>
            <person name="Whitman W."/>
        </authorList>
    </citation>
    <scope>NUCLEOTIDE SEQUENCE [LARGE SCALE GENOMIC DNA]</scope>
    <source>
        <strain evidence="4 5">IMMIB AFH-6</strain>
    </source>
</reference>
<name>A0ABS4SJS4_9PROT</name>
<evidence type="ECO:0000256" key="2">
    <source>
        <dbReference type="SAM" id="SignalP"/>
    </source>
</evidence>
<evidence type="ECO:0000256" key="1">
    <source>
        <dbReference type="SAM" id="MobiDB-lite"/>
    </source>
</evidence>
<accession>A0ABS4SJS4</accession>
<comment type="caution">
    <text evidence="4">The sequence shown here is derived from an EMBL/GenBank/DDBJ whole genome shotgun (WGS) entry which is preliminary data.</text>
</comment>
<protein>
    <recommendedName>
        <fullName evidence="3">SH3b domain-containing protein</fullName>
    </recommendedName>
</protein>
<evidence type="ECO:0000313" key="5">
    <source>
        <dbReference type="Proteomes" id="UP000781958"/>
    </source>
</evidence>
<dbReference type="EMBL" id="JAGINP010000006">
    <property type="protein sequence ID" value="MBP2292328.1"/>
    <property type="molecule type" value="Genomic_DNA"/>
</dbReference>
<keyword evidence="2" id="KW-0732">Signal</keyword>
<feature type="compositionally biased region" description="Low complexity" evidence="1">
    <location>
        <begin position="44"/>
        <end position="53"/>
    </location>
</feature>
<feature type="region of interest" description="Disordered" evidence="1">
    <location>
        <begin position="27"/>
        <end position="65"/>
    </location>
</feature>
<dbReference type="RefSeq" id="WP_209766199.1">
    <property type="nucleotide sequence ID" value="NZ_JAGINP010000006.1"/>
</dbReference>
<dbReference type="InterPro" id="IPR003646">
    <property type="entry name" value="SH3-like_bac-type"/>
</dbReference>
<dbReference type="Proteomes" id="UP000781958">
    <property type="component" value="Unassembled WGS sequence"/>
</dbReference>
<proteinExistence type="predicted"/>
<gene>
    <name evidence="4" type="ORF">J2851_002098</name>
</gene>
<feature type="signal peptide" evidence="2">
    <location>
        <begin position="1"/>
        <end position="26"/>
    </location>
</feature>
<keyword evidence="5" id="KW-1185">Reference proteome</keyword>
<evidence type="ECO:0000259" key="3">
    <source>
        <dbReference type="Pfam" id="PF08239"/>
    </source>
</evidence>
<feature type="chain" id="PRO_5045559614" description="SH3b domain-containing protein" evidence="2">
    <location>
        <begin position="27"/>
        <end position="227"/>
    </location>
</feature>